<name>Q6FAJ8_ACIAD</name>
<dbReference type="HOGENOM" id="CLU_092721_2_0_6"/>
<dbReference type="Pfam" id="PF12261">
    <property type="entry name" value="T_hemolysin"/>
    <property type="match status" value="1"/>
</dbReference>
<protein>
    <recommendedName>
        <fullName evidence="3">Thermostable hemolysin</fullName>
    </recommendedName>
</protein>
<dbReference type="eggNOG" id="ENOG5032S9B">
    <property type="taxonomic scope" value="Bacteria"/>
</dbReference>
<accession>Q6FAJ8</accession>
<reference evidence="1 2" key="1">
    <citation type="journal article" date="2004" name="Nucleic Acids Res.">
        <title>Unique features revealed by the genome sequence of Acinetobacter sp. ADP1, a versatile and naturally transformation competent bacterium.</title>
        <authorList>
            <person name="Barbe V."/>
            <person name="Vallenet D."/>
            <person name="Fonknechten N."/>
            <person name="Kreimeyer A."/>
            <person name="Oztas S."/>
            <person name="Labarre L."/>
            <person name="Cruveiller S."/>
            <person name="Robert C."/>
            <person name="Duprat S."/>
            <person name="Wincker P."/>
            <person name="Ornston L.N."/>
            <person name="Weissenbach J."/>
            <person name="Marliere P."/>
            <person name="Cohen G.N."/>
            <person name="Medigue C."/>
        </authorList>
    </citation>
    <scope>NUCLEOTIDE SEQUENCE [LARGE SCALE GENOMIC DNA]</scope>
    <source>
        <strain evidence="2">ATCC 33305 / BD413 / ADP1</strain>
    </source>
</reference>
<evidence type="ECO:0008006" key="3">
    <source>
        <dbReference type="Google" id="ProtNLM"/>
    </source>
</evidence>
<dbReference type="EMBL" id="CR543861">
    <property type="protein sequence ID" value="CAG68915.1"/>
    <property type="molecule type" value="Genomic_DNA"/>
</dbReference>
<dbReference type="STRING" id="202950.GCA_001485005_00275"/>
<evidence type="ECO:0000313" key="2">
    <source>
        <dbReference type="Proteomes" id="UP000000430"/>
    </source>
</evidence>
<dbReference type="InterPro" id="IPR022050">
    <property type="entry name" value="T_hemolysin"/>
</dbReference>
<dbReference type="Proteomes" id="UP000000430">
    <property type="component" value="Chromosome"/>
</dbReference>
<dbReference type="KEGG" id="aci:ACIAD2107"/>
<gene>
    <name evidence="1" type="ordered locus">ACIAD2107</name>
</gene>
<evidence type="ECO:0000313" key="1">
    <source>
        <dbReference type="EMBL" id="CAG68915.1"/>
    </source>
</evidence>
<dbReference type="AlphaFoldDB" id="Q6FAJ8"/>
<organism evidence="1 2">
    <name type="scientific">Acinetobacter baylyi (strain ATCC 33305 / BD413 / ADP1)</name>
    <dbReference type="NCBI Taxonomy" id="62977"/>
    <lineage>
        <taxon>Bacteria</taxon>
        <taxon>Pseudomonadati</taxon>
        <taxon>Pseudomonadota</taxon>
        <taxon>Gammaproteobacteria</taxon>
        <taxon>Moraxellales</taxon>
        <taxon>Moraxellaceae</taxon>
        <taxon>Acinetobacter</taxon>
    </lineage>
</organism>
<proteinExistence type="predicted"/>
<sequence>MWNIQMSLVFKESFPIQISHKGTPFSFHYVDQNHPLRVHCEDFVQQRFKAIYAAEIYQFMPIFLAAFDSEMQCQAVVGLRLASTHDLFLEQYLDKSIELIINEKTGRIFIRDQVVEVGNLSGLHHGSARLIIIFLTWLLAENHYKWVSFTGHHQLVNSFKKLGLSLLDLQDANPERLNDGYEHWGSYYSHEPHVFAADVKLCAFNLNQLQVFESLGLKPLTEDIDHVA</sequence>